<evidence type="ECO:0000256" key="1">
    <source>
        <dbReference type="PROSITE-ProRule" id="PRU00110"/>
    </source>
</evidence>
<dbReference type="SMART" id="SM00073">
    <property type="entry name" value="HPT"/>
    <property type="match status" value="1"/>
</dbReference>
<dbReference type="InterPro" id="IPR008207">
    <property type="entry name" value="Sig_transdc_His_kin_Hpt_dom"/>
</dbReference>
<dbReference type="HOGENOM" id="CLU_1270223_0_0_0"/>
<protein>
    <submittedName>
        <fullName evidence="3">Chemotaxis protein CheA</fullName>
    </submittedName>
</protein>
<gene>
    <name evidence="3" type="ORF">U27_01890</name>
</gene>
<dbReference type="PROSITE" id="PS50894">
    <property type="entry name" value="HPT"/>
    <property type="match status" value="1"/>
</dbReference>
<dbReference type="PANTHER" id="PTHR43395">
    <property type="entry name" value="SENSOR HISTIDINE KINASE CHEA"/>
    <property type="match status" value="1"/>
</dbReference>
<keyword evidence="4" id="KW-1185">Reference proteome</keyword>
<dbReference type="CDD" id="cd00088">
    <property type="entry name" value="HPT"/>
    <property type="match status" value="1"/>
</dbReference>
<organism evidence="3">
    <name type="scientific">Vecturithrix granuli</name>
    <dbReference type="NCBI Taxonomy" id="1499967"/>
    <lineage>
        <taxon>Bacteria</taxon>
        <taxon>Candidatus Moduliflexota</taxon>
        <taxon>Candidatus Vecturitrichia</taxon>
        <taxon>Candidatus Vecturitrichales</taxon>
        <taxon>Candidatus Vecturitrichaceae</taxon>
        <taxon>Candidatus Vecturithrix</taxon>
    </lineage>
</organism>
<dbReference type="Gene3D" id="1.20.120.160">
    <property type="entry name" value="HPT domain"/>
    <property type="match status" value="1"/>
</dbReference>
<evidence type="ECO:0000313" key="3">
    <source>
        <dbReference type="EMBL" id="GAK55059.1"/>
    </source>
</evidence>
<dbReference type="InterPro" id="IPR051315">
    <property type="entry name" value="Bact_Chemotaxis_CheA"/>
</dbReference>
<dbReference type="SUPFAM" id="SSF47226">
    <property type="entry name" value="Histidine-containing phosphotransfer domain, HPT domain"/>
    <property type="match status" value="1"/>
</dbReference>
<dbReference type="Pfam" id="PF01627">
    <property type="entry name" value="Hpt"/>
    <property type="match status" value="1"/>
</dbReference>
<dbReference type="PANTHER" id="PTHR43395:SF1">
    <property type="entry name" value="CHEMOTAXIS PROTEIN CHEA"/>
    <property type="match status" value="1"/>
</dbReference>
<accession>A0A0S6WAD9</accession>
<keyword evidence="1" id="KW-0597">Phosphoprotein</keyword>
<dbReference type="Proteomes" id="UP000030661">
    <property type="component" value="Unassembled WGS sequence"/>
</dbReference>
<dbReference type="eggNOG" id="COG2198">
    <property type="taxonomic scope" value="Bacteria"/>
</dbReference>
<dbReference type="InterPro" id="IPR036641">
    <property type="entry name" value="HPT_dom_sf"/>
</dbReference>
<dbReference type="AlphaFoldDB" id="A0A0S6WAD9"/>
<name>A0A0S6WAD9_VECG1</name>
<evidence type="ECO:0000259" key="2">
    <source>
        <dbReference type="PROSITE" id="PS50894"/>
    </source>
</evidence>
<proteinExistence type="predicted"/>
<dbReference type="STRING" id="1499967.U27_01890"/>
<evidence type="ECO:0000313" key="4">
    <source>
        <dbReference type="Proteomes" id="UP000030661"/>
    </source>
</evidence>
<dbReference type="GO" id="GO:0000160">
    <property type="term" value="P:phosphorelay signal transduction system"/>
    <property type="evidence" value="ECO:0007669"/>
    <property type="project" value="InterPro"/>
</dbReference>
<dbReference type="EMBL" id="DF820463">
    <property type="protein sequence ID" value="GAK55059.1"/>
    <property type="molecule type" value="Genomic_DNA"/>
</dbReference>
<sequence length="217" mass="24329">MSVQSDNADMIDFFVVEASEHLQSINDDLLALEQQQDDVDLVDRLFRSVHGIKGSAGMLGLSVLSQFAHKIENLLGDIRDHKLTISSASIDFLFQVVDILSQQVDNVANGQQEEDQTILATFSNLYTKLVKPSPQKKKPDLPPRKTLVSKAEATSFTAISRSEMALAEDYVRQNLCEKAIVLYQKILRDDPANSTIRQRLEETRALHAYLQQQANLS</sequence>
<reference evidence="3" key="1">
    <citation type="journal article" date="2015" name="PeerJ">
        <title>First genomic representation of candidate bacterial phylum KSB3 points to enhanced environmental sensing as a trigger of wastewater bulking.</title>
        <authorList>
            <person name="Sekiguchi Y."/>
            <person name="Ohashi A."/>
            <person name="Parks D.H."/>
            <person name="Yamauchi T."/>
            <person name="Tyson G.W."/>
            <person name="Hugenholtz P."/>
        </authorList>
    </citation>
    <scope>NUCLEOTIDE SEQUENCE [LARGE SCALE GENOMIC DNA]</scope>
</reference>
<feature type="domain" description="HPt" evidence="2">
    <location>
        <begin position="3"/>
        <end position="107"/>
    </location>
</feature>
<feature type="modified residue" description="Phosphohistidine" evidence="1">
    <location>
        <position position="50"/>
    </location>
</feature>